<evidence type="ECO:0000313" key="3">
    <source>
        <dbReference type="EMBL" id="VDC97181.1"/>
    </source>
</evidence>
<sequence>MFGFRLVGNRQDGRTRGSNYRECVEAAINAGIDMVMVPYKYEKFIIELTSLVKDGKILMSRIDDAVERILRLKFTAGLFEHPFADRSLLKFVGCKCRRNYLGCRQSNRRSRNRSGLREDSFGGDFVQRGELLIRHRCRRGSALCRIPRR</sequence>
<organism evidence="3">
    <name type="scientific">Brassica oleracea</name>
    <name type="common">Wild cabbage</name>
    <dbReference type="NCBI Taxonomy" id="3712"/>
    <lineage>
        <taxon>Eukaryota</taxon>
        <taxon>Viridiplantae</taxon>
        <taxon>Streptophyta</taxon>
        <taxon>Embryophyta</taxon>
        <taxon>Tracheophyta</taxon>
        <taxon>Spermatophyta</taxon>
        <taxon>Magnoliopsida</taxon>
        <taxon>eudicotyledons</taxon>
        <taxon>Gunneridae</taxon>
        <taxon>Pentapetalae</taxon>
        <taxon>rosids</taxon>
        <taxon>malvids</taxon>
        <taxon>Brassicales</taxon>
        <taxon>Brassicaceae</taxon>
        <taxon>Brassiceae</taxon>
        <taxon>Brassica</taxon>
    </lineage>
</organism>
<evidence type="ECO:0000256" key="1">
    <source>
        <dbReference type="ARBA" id="ARBA00022801"/>
    </source>
</evidence>
<accession>A0A3P6BLH3</accession>
<evidence type="ECO:0000259" key="2">
    <source>
        <dbReference type="Pfam" id="PF00933"/>
    </source>
</evidence>
<dbReference type="AlphaFoldDB" id="A0A3P6BLH3"/>
<dbReference type="InterPro" id="IPR036962">
    <property type="entry name" value="Glyco_hydro_3_N_sf"/>
</dbReference>
<dbReference type="InterPro" id="IPR051915">
    <property type="entry name" value="Cellulose_Degrad_GH3"/>
</dbReference>
<dbReference type="EMBL" id="LR031872">
    <property type="protein sequence ID" value="VDC97181.1"/>
    <property type="molecule type" value="Genomic_DNA"/>
</dbReference>
<dbReference type="InterPro" id="IPR001764">
    <property type="entry name" value="Glyco_hydro_3_N"/>
</dbReference>
<name>A0A3P6BLH3_BRAOL</name>
<dbReference type="Gene3D" id="3.20.20.300">
    <property type="entry name" value="Glycoside hydrolase, family 3, N-terminal domain"/>
    <property type="match status" value="1"/>
</dbReference>
<dbReference type="GO" id="GO:0008422">
    <property type="term" value="F:beta-glucosidase activity"/>
    <property type="evidence" value="ECO:0007669"/>
    <property type="project" value="TreeGrafter"/>
</dbReference>
<dbReference type="PANTHER" id="PTHR30620">
    <property type="entry name" value="PERIPLASMIC BETA-GLUCOSIDASE-RELATED"/>
    <property type="match status" value="1"/>
</dbReference>
<dbReference type="GO" id="GO:0009251">
    <property type="term" value="P:glucan catabolic process"/>
    <property type="evidence" value="ECO:0007669"/>
    <property type="project" value="TreeGrafter"/>
</dbReference>
<keyword evidence="1" id="KW-0378">Hydrolase</keyword>
<dbReference type="Pfam" id="PF00933">
    <property type="entry name" value="Glyco_hydro_3"/>
    <property type="match status" value="1"/>
</dbReference>
<dbReference type="PANTHER" id="PTHR30620:SF33">
    <property type="entry name" value="BETA-D-GLUCAN EXOHYDROLASE-LIKE PROTEIN-RELATED"/>
    <property type="match status" value="1"/>
</dbReference>
<reference evidence="3" key="1">
    <citation type="submission" date="2018-11" db="EMBL/GenBank/DDBJ databases">
        <authorList>
            <consortium name="Genoscope - CEA"/>
            <person name="William W."/>
        </authorList>
    </citation>
    <scope>NUCLEOTIDE SEQUENCE</scope>
</reference>
<protein>
    <recommendedName>
        <fullName evidence="2">Glycoside hydrolase family 3 N-terminal domain-containing protein</fullName>
    </recommendedName>
</protein>
<feature type="domain" description="Glycoside hydrolase family 3 N-terminal" evidence="2">
    <location>
        <begin position="19"/>
        <end position="72"/>
    </location>
</feature>
<proteinExistence type="predicted"/>
<dbReference type="SUPFAM" id="SSF51445">
    <property type="entry name" value="(Trans)glycosidases"/>
    <property type="match status" value="1"/>
</dbReference>
<dbReference type="InterPro" id="IPR017853">
    <property type="entry name" value="GH"/>
</dbReference>
<gene>
    <name evidence="3" type="ORF">BOLC3T19412H</name>
</gene>